<proteinExistence type="predicted"/>
<feature type="transmembrane region" description="Helical" evidence="11">
    <location>
        <begin position="51"/>
        <end position="70"/>
    </location>
</feature>
<keyword evidence="2" id="KW-1003">Cell membrane</keyword>
<evidence type="ECO:0000313" key="14">
    <source>
        <dbReference type="Proteomes" id="UP000225379"/>
    </source>
</evidence>
<keyword evidence="14" id="KW-1185">Reference proteome</keyword>
<accession>A0A2B8BHE5</accession>
<dbReference type="OrthoDB" id="9156836at2"/>
<comment type="caution">
    <text evidence="13">The sequence shown here is derived from an EMBL/GenBank/DDBJ whole genome shotgun (WGS) entry which is preliminary data.</text>
</comment>
<keyword evidence="3" id="KW-0444">Lipid biosynthesis</keyword>
<evidence type="ECO:0000256" key="9">
    <source>
        <dbReference type="ARBA" id="ARBA00023098"/>
    </source>
</evidence>
<evidence type="ECO:0000256" key="4">
    <source>
        <dbReference type="ARBA" id="ARBA00022519"/>
    </source>
</evidence>
<feature type="transmembrane region" description="Helical" evidence="11">
    <location>
        <begin position="103"/>
        <end position="121"/>
    </location>
</feature>
<keyword evidence="7" id="KW-0448">Lipopolysaccharide biosynthesis</keyword>
<evidence type="ECO:0000256" key="10">
    <source>
        <dbReference type="ARBA" id="ARBA00023136"/>
    </source>
</evidence>
<evidence type="ECO:0000256" key="2">
    <source>
        <dbReference type="ARBA" id="ARBA00022475"/>
    </source>
</evidence>
<gene>
    <name evidence="13" type="ORF">CRT60_12910</name>
</gene>
<dbReference type="EMBL" id="PDKW01000040">
    <property type="protein sequence ID" value="PGH57341.1"/>
    <property type="molecule type" value="Genomic_DNA"/>
</dbReference>
<protein>
    <recommendedName>
        <fullName evidence="12">EamA domain-containing protein</fullName>
    </recommendedName>
</protein>
<evidence type="ECO:0000256" key="6">
    <source>
        <dbReference type="ARBA" id="ARBA00022692"/>
    </source>
</evidence>
<keyword evidence="10 11" id="KW-0472">Membrane</keyword>
<dbReference type="PANTHER" id="PTHR30561">
    <property type="entry name" value="SMR FAMILY PROTON-DEPENDENT DRUG EFFLUX TRANSPORTER SUGE"/>
    <property type="match status" value="1"/>
</dbReference>
<dbReference type="AlphaFoldDB" id="A0A2B8BHE5"/>
<evidence type="ECO:0000313" key="13">
    <source>
        <dbReference type="EMBL" id="PGH57341.1"/>
    </source>
</evidence>
<sequence length="122" mass="12890">MSRTILLGLILTSVTLNASAQIMLRWGARQGFGASDPLGTGSLAVMIRHPAILGGLACYGFSLLVWLRVLSRADASFAYPFLAFGFALVALAGWWVLGEPMTVRRLVGTTIIVAGVIVLAGE</sequence>
<evidence type="ECO:0000259" key="12">
    <source>
        <dbReference type="Pfam" id="PF00892"/>
    </source>
</evidence>
<dbReference type="PANTHER" id="PTHR30561:SF9">
    <property type="entry name" value="4-AMINO-4-DEOXY-L-ARABINOSE-PHOSPHOUNDECAPRENOL FLIPPASE SUBUNIT ARNF-RELATED"/>
    <property type="match status" value="1"/>
</dbReference>
<evidence type="ECO:0000256" key="5">
    <source>
        <dbReference type="ARBA" id="ARBA00022556"/>
    </source>
</evidence>
<dbReference type="InterPro" id="IPR000620">
    <property type="entry name" value="EamA_dom"/>
</dbReference>
<keyword evidence="8 11" id="KW-1133">Transmembrane helix</keyword>
<dbReference type="Pfam" id="PF00892">
    <property type="entry name" value="EamA"/>
    <property type="match status" value="1"/>
</dbReference>
<keyword evidence="5" id="KW-0441">Lipid A biosynthesis</keyword>
<evidence type="ECO:0000256" key="7">
    <source>
        <dbReference type="ARBA" id="ARBA00022985"/>
    </source>
</evidence>
<keyword evidence="4" id="KW-0997">Cell inner membrane</keyword>
<dbReference type="Proteomes" id="UP000225379">
    <property type="component" value="Unassembled WGS sequence"/>
</dbReference>
<evidence type="ECO:0000256" key="3">
    <source>
        <dbReference type="ARBA" id="ARBA00022516"/>
    </source>
</evidence>
<reference evidence="14" key="1">
    <citation type="submission" date="2017-10" db="EMBL/GenBank/DDBJ databases">
        <authorList>
            <person name="Kravchenko I.K."/>
            <person name="Grouzdev D.S."/>
        </authorList>
    </citation>
    <scope>NUCLEOTIDE SEQUENCE [LARGE SCALE GENOMIC DNA]</scope>
    <source>
        <strain evidence="14">B2</strain>
    </source>
</reference>
<organism evidence="13 14">
    <name type="scientific">Azospirillum palustre</name>
    <dbReference type="NCBI Taxonomy" id="2044885"/>
    <lineage>
        <taxon>Bacteria</taxon>
        <taxon>Pseudomonadati</taxon>
        <taxon>Pseudomonadota</taxon>
        <taxon>Alphaproteobacteria</taxon>
        <taxon>Rhodospirillales</taxon>
        <taxon>Azospirillaceae</taxon>
        <taxon>Azospirillum</taxon>
    </lineage>
</organism>
<dbReference type="GO" id="GO:0009103">
    <property type="term" value="P:lipopolysaccharide biosynthetic process"/>
    <property type="evidence" value="ECO:0007669"/>
    <property type="project" value="UniProtKB-KW"/>
</dbReference>
<evidence type="ECO:0000256" key="11">
    <source>
        <dbReference type="SAM" id="Phobius"/>
    </source>
</evidence>
<dbReference type="SUPFAM" id="SSF103481">
    <property type="entry name" value="Multidrug resistance efflux transporter EmrE"/>
    <property type="match status" value="1"/>
</dbReference>
<dbReference type="GO" id="GO:0022857">
    <property type="term" value="F:transmembrane transporter activity"/>
    <property type="evidence" value="ECO:0007669"/>
    <property type="project" value="InterPro"/>
</dbReference>
<keyword evidence="9" id="KW-0443">Lipid metabolism</keyword>
<feature type="transmembrane region" description="Helical" evidence="11">
    <location>
        <begin position="77"/>
        <end position="97"/>
    </location>
</feature>
<dbReference type="GO" id="GO:0005886">
    <property type="term" value="C:plasma membrane"/>
    <property type="evidence" value="ECO:0007669"/>
    <property type="project" value="UniProtKB-SubCell"/>
</dbReference>
<feature type="domain" description="EamA" evidence="12">
    <location>
        <begin position="52"/>
        <end position="119"/>
    </location>
</feature>
<evidence type="ECO:0000256" key="8">
    <source>
        <dbReference type="ARBA" id="ARBA00022989"/>
    </source>
</evidence>
<name>A0A2B8BHE5_9PROT</name>
<dbReference type="InterPro" id="IPR000390">
    <property type="entry name" value="Small_drug/metabolite_transptr"/>
</dbReference>
<dbReference type="Gene3D" id="1.10.3730.20">
    <property type="match status" value="1"/>
</dbReference>
<dbReference type="GO" id="GO:0009245">
    <property type="term" value="P:lipid A biosynthetic process"/>
    <property type="evidence" value="ECO:0007669"/>
    <property type="project" value="UniProtKB-KW"/>
</dbReference>
<evidence type="ECO:0000256" key="1">
    <source>
        <dbReference type="ARBA" id="ARBA00004651"/>
    </source>
</evidence>
<dbReference type="RefSeq" id="WP_098736793.1">
    <property type="nucleotide sequence ID" value="NZ_PDKW01000040.1"/>
</dbReference>
<dbReference type="InterPro" id="IPR037185">
    <property type="entry name" value="EmrE-like"/>
</dbReference>
<comment type="subcellular location">
    <subcellularLocation>
        <location evidence="1">Cell membrane</location>
        <topology evidence="1">Multi-pass membrane protein</topology>
    </subcellularLocation>
</comment>
<keyword evidence="6 11" id="KW-0812">Transmembrane</keyword>